<name>A0A7Z0B4P0_9BURK</name>
<dbReference type="InterPro" id="IPR050336">
    <property type="entry name" value="Chromosome_partition/occlusion"/>
</dbReference>
<keyword evidence="6" id="KW-1185">Reference proteome</keyword>
<gene>
    <name evidence="5" type="ORF">GGD40_000890</name>
</gene>
<dbReference type="GO" id="GO:0005694">
    <property type="term" value="C:chromosome"/>
    <property type="evidence" value="ECO:0007669"/>
    <property type="project" value="TreeGrafter"/>
</dbReference>
<dbReference type="Proteomes" id="UP000540929">
    <property type="component" value="Unassembled WGS sequence"/>
</dbReference>
<keyword evidence="1" id="KW-0159">Chromosome partition</keyword>
<dbReference type="PANTHER" id="PTHR33375:SF1">
    <property type="entry name" value="CHROMOSOME-PARTITIONING PROTEIN PARB-RELATED"/>
    <property type="match status" value="1"/>
</dbReference>
<dbReference type="RefSeq" id="WP_179742899.1">
    <property type="nucleotide sequence ID" value="NZ_JACCAS010000001.1"/>
</dbReference>
<dbReference type="InterPro" id="IPR003115">
    <property type="entry name" value="ParB_N"/>
</dbReference>
<dbReference type="Pfam" id="PF02195">
    <property type="entry name" value="ParB_N"/>
    <property type="match status" value="1"/>
</dbReference>
<feature type="region of interest" description="Disordered" evidence="2">
    <location>
        <begin position="207"/>
        <end position="229"/>
    </location>
</feature>
<evidence type="ECO:0000259" key="4">
    <source>
        <dbReference type="Pfam" id="PF17762"/>
    </source>
</evidence>
<accession>A0A7Z0B4P0</accession>
<evidence type="ECO:0000256" key="1">
    <source>
        <dbReference type="ARBA" id="ARBA00022829"/>
    </source>
</evidence>
<proteinExistence type="predicted"/>
<dbReference type="SUPFAM" id="SSF109709">
    <property type="entry name" value="KorB DNA-binding domain-like"/>
    <property type="match status" value="1"/>
</dbReference>
<dbReference type="InterPro" id="IPR036086">
    <property type="entry name" value="ParB/Sulfiredoxin_sf"/>
</dbReference>
<dbReference type="Gene3D" id="1.10.10.2830">
    <property type="match status" value="1"/>
</dbReference>
<protein>
    <submittedName>
        <fullName evidence="5">ParB family chromosome partitioning protein</fullName>
    </submittedName>
</protein>
<feature type="domain" description="ParB/Spo0J HTH" evidence="4">
    <location>
        <begin position="128"/>
        <end position="211"/>
    </location>
</feature>
<evidence type="ECO:0000313" key="5">
    <source>
        <dbReference type="EMBL" id="NYH21411.1"/>
    </source>
</evidence>
<dbReference type="EMBL" id="JACCAS010000001">
    <property type="protein sequence ID" value="NYH21411.1"/>
    <property type="molecule type" value="Genomic_DNA"/>
</dbReference>
<comment type="caution">
    <text evidence="5">The sequence shown here is derived from an EMBL/GenBank/DDBJ whole genome shotgun (WGS) entry which is preliminary data.</text>
</comment>
<dbReference type="GO" id="GO:0007059">
    <property type="term" value="P:chromosome segregation"/>
    <property type="evidence" value="ECO:0007669"/>
    <property type="project" value="TreeGrafter"/>
</dbReference>
<organism evidence="5 6">
    <name type="scientific">Paraburkholderia bryophila</name>
    <dbReference type="NCBI Taxonomy" id="420952"/>
    <lineage>
        <taxon>Bacteria</taxon>
        <taxon>Pseudomonadati</taxon>
        <taxon>Pseudomonadota</taxon>
        <taxon>Betaproteobacteria</taxon>
        <taxon>Burkholderiales</taxon>
        <taxon>Burkholderiaceae</taxon>
        <taxon>Paraburkholderia</taxon>
    </lineage>
</organism>
<dbReference type="InterPro" id="IPR041468">
    <property type="entry name" value="HTH_ParB/Spo0J"/>
</dbReference>
<sequence>MAKNSIDAYGASGKTNVLFFDPAVLVLVVDESSPLYDPRVHLPVDEDLARNIDYQGVIEPILIQKNPETGAVEIVVGRQRVKASRLANEWRQARGVAPIQIPAIVHKGKARDALDIIVSENEVCQSDSPLGRAEKMRRLMAIGRGEDEIAVIFGCKVPTVRATLQLLECCSAVQKAVESGAVNVTHAKLLAKLTPDEQRGKVSELIAAGSSSTGHARSRAQRAVMGDKSPKIRSRKEILAEIDRAGPMSMRAEALRWVLHLVGDADGATA</sequence>
<evidence type="ECO:0000313" key="6">
    <source>
        <dbReference type="Proteomes" id="UP000540929"/>
    </source>
</evidence>
<dbReference type="SUPFAM" id="SSF110849">
    <property type="entry name" value="ParB/Sulfiredoxin"/>
    <property type="match status" value="1"/>
</dbReference>
<dbReference type="Pfam" id="PF17762">
    <property type="entry name" value="HTH_ParB"/>
    <property type="match status" value="1"/>
</dbReference>
<dbReference type="AlphaFoldDB" id="A0A7Z0B4P0"/>
<reference evidence="5 6" key="1">
    <citation type="submission" date="2020-07" db="EMBL/GenBank/DDBJ databases">
        <title>Exploring microbial biodiversity for novel pathways involved in the catabolism of aromatic compounds derived from lignin.</title>
        <authorList>
            <person name="Elkins J."/>
        </authorList>
    </citation>
    <scope>NUCLEOTIDE SEQUENCE [LARGE SCALE GENOMIC DNA]</scope>
    <source>
        <strain evidence="5 6">H2C3C</strain>
    </source>
</reference>
<dbReference type="Gene3D" id="3.90.1530.30">
    <property type="match status" value="1"/>
</dbReference>
<feature type="domain" description="ParB-like N-terminal" evidence="3">
    <location>
        <begin position="46"/>
        <end position="121"/>
    </location>
</feature>
<evidence type="ECO:0000256" key="2">
    <source>
        <dbReference type="SAM" id="MobiDB-lite"/>
    </source>
</evidence>
<evidence type="ECO:0000259" key="3">
    <source>
        <dbReference type="Pfam" id="PF02195"/>
    </source>
</evidence>
<dbReference type="PANTHER" id="PTHR33375">
    <property type="entry name" value="CHROMOSOME-PARTITIONING PROTEIN PARB-RELATED"/>
    <property type="match status" value="1"/>
</dbReference>